<sequence>MGKYSEYFLMHENMLICTTCSWAIPKPKDCTTSSLRHHLRKKHPELYNCFKDREDRTRHERATAAERALAVAHGLKLWKSEPEAGPETPQAKRPCWNGAPSSSAEPQGHWEHERVDSRMDNIERAITQMLCTTALPSSFLDSPGFHNLLGVTSPRFQMKSRAHFSQNSLGRLHEEYANKIRTMLNPASFVSFSTDVRMLPGTSQSLLTFTVHFIDDMMVPRFATVSASLIDGLPTESETRALLNKALNSFEVSQERSHILVEHWPINAAGSTTMRNVSDFTQKLQKAVDEGLRLLLNENDSFMHNVKEAGRWLCKAESEKIFRQCNRLCSETAEDMDWTFQQDWRPAHGAKKNLEWCEINLPDLWTKDVWPSNSPDLNPVDFAIWPDL</sequence>
<evidence type="ECO:0000256" key="5">
    <source>
        <dbReference type="ARBA" id="ARBA00023242"/>
    </source>
</evidence>
<evidence type="ECO:0000313" key="7">
    <source>
        <dbReference type="EMBL" id="VDP18316.1"/>
    </source>
</evidence>
<proteinExistence type="predicted"/>
<evidence type="ECO:0000256" key="2">
    <source>
        <dbReference type="ARBA" id="ARBA00022723"/>
    </source>
</evidence>
<dbReference type="PANTHER" id="PTHR46481:SF10">
    <property type="entry name" value="ZINC FINGER BED DOMAIN-CONTAINING PROTEIN 39"/>
    <property type="match status" value="1"/>
</dbReference>
<keyword evidence="4" id="KW-0862">Zinc</keyword>
<name>A0A183GD24_HELPZ</name>
<accession>A0A3P8FGL2</accession>
<keyword evidence="8" id="KW-1185">Reference proteome</keyword>
<dbReference type="GO" id="GO:0003676">
    <property type="term" value="F:nucleic acid binding"/>
    <property type="evidence" value="ECO:0007669"/>
    <property type="project" value="InterPro"/>
</dbReference>
<dbReference type="Proteomes" id="UP000050761">
    <property type="component" value="Unassembled WGS sequence"/>
</dbReference>
<evidence type="ECO:0000313" key="8">
    <source>
        <dbReference type="Proteomes" id="UP000050761"/>
    </source>
</evidence>
<dbReference type="GO" id="GO:0008270">
    <property type="term" value="F:zinc ion binding"/>
    <property type="evidence" value="ECO:0007669"/>
    <property type="project" value="UniProtKB-KW"/>
</dbReference>
<dbReference type="EMBL" id="UZAH01031872">
    <property type="protein sequence ID" value="VDP18316.1"/>
    <property type="molecule type" value="Genomic_DNA"/>
</dbReference>
<reference evidence="7 8" key="1">
    <citation type="submission" date="2018-11" db="EMBL/GenBank/DDBJ databases">
        <authorList>
            <consortium name="Pathogen Informatics"/>
        </authorList>
    </citation>
    <scope>NUCLEOTIDE SEQUENCE [LARGE SCALE GENOMIC DNA]</scope>
</reference>
<organism evidence="8 9">
    <name type="scientific">Heligmosomoides polygyrus</name>
    <name type="common">Parasitic roundworm</name>
    <dbReference type="NCBI Taxonomy" id="6339"/>
    <lineage>
        <taxon>Eukaryota</taxon>
        <taxon>Metazoa</taxon>
        <taxon>Ecdysozoa</taxon>
        <taxon>Nematoda</taxon>
        <taxon>Chromadorea</taxon>
        <taxon>Rhabditida</taxon>
        <taxon>Rhabditina</taxon>
        <taxon>Rhabditomorpha</taxon>
        <taxon>Strongyloidea</taxon>
        <taxon>Heligmosomidae</taxon>
        <taxon>Heligmosomoides</taxon>
    </lineage>
</organism>
<evidence type="ECO:0000256" key="4">
    <source>
        <dbReference type="ARBA" id="ARBA00022833"/>
    </source>
</evidence>
<dbReference type="InterPro" id="IPR036397">
    <property type="entry name" value="RNaseH_sf"/>
</dbReference>
<dbReference type="OrthoDB" id="5840390at2759"/>
<dbReference type="InterPro" id="IPR052035">
    <property type="entry name" value="ZnF_BED_domain_contain"/>
</dbReference>
<evidence type="ECO:0000313" key="9">
    <source>
        <dbReference type="WBParaSite" id="HPBE_0002011501-mRNA-1"/>
    </source>
</evidence>
<accession>A0A183GD24</accession>
<evidence type="ECO:0000256" key="3">
    <source>
        <dbReference type="ARBA" id="ARBA00022771"/>
    </source>
</evidence>
<dbReference type="GO" id="GO:0005634">
    <property type="term" value="C:nucleus"/>
    <property type="evidence" value="ECO:0007669"/>
    <property type="project" value="UniProtKB-SubCell"/>
</dbReference>
<evidence type="ECO:0000256" key="6">
    <source>
        <dbReference type="SAM" id="MobiDB-lite"/>
    </source>
</evidence>
<evidence type="ECO:0000256" key="1">
    <source>
        <dbReference type="ARBA" id="ARBA00004123"/>
    </source>
</evidence>
<keyword evidence="5" id="KW-0539">Nucleus</keyword>
<gene>
    <name evidence="7" type="ORF">HPBE_LOCUS20114</name>
</gene>
<protein>
    <submittedName>
        <fullName evidence="9">BED-type domain-containing protein</fullName>
    </submittedName>
</protein>
<dbReference type="WBParaSite" id="HPBE_0002011501-mRNA-1">
    <property type="protein sequence ID" value="HPBE_0002011501-mRNA-1"/>
    <property type="gene ID" value="HPBE_0002011501"/>
</dbReference>
<dbReference type="Gene3D" id="3.30.420.10">
    <property type="entry name" value="Ribonuclease H-like superfamily/Ribonuclease H"/>
    <property type="match status" value="1"/>
</dbReference>
<comment type="subcellular location">
    <subcellularLocation>
        <location evidence="1">Nucleus</location>
    </subcellularLocation>
</comment>
<feature type="region of interest" description="Disordered" evidence="6">
    <location>
        <begin position="79"/>
        <end position="112"/>
    </location>
</feature>
<keyword evidence="2" id="KW-0479">Metal-binding</keyword>
<reference evidence="9" key="2">
    <citation type="submission" date="2019-09" db="UniProtKB">
        <authorList>
            <consortium name="WormBaseParasite"/>
        </authorList>
    </citation>
    <scope>IDENTIFICATION</scope>
</reference>
<keyword evidence="3" id="KW-0863">Zinc-finger</keyword>
<dbReference type="AlphaFoldDB" id="A0A183GD24"/>
<dbReference type="PANTHER" id="PTHR46481">
    <property type="entry name" value="ZINC FINGER BED DOMAIN-CONTAINING PROTEIN 4"/>
    <property type="match status" value="1"/>
</dbReference>